<comment type="subcellular location">
    <subcellularLocation>
        <location evidence="13">Cellular thylakoid membrane</location>
        <topology evidence="13">Single-pass membrane protein</topology>
    </subcellularLocation>
    <subcellularLocation>
        <location evidence="12">Endomembrane system</location>
        <topology evidence="12">Single-pass membrane protein</topology>
    </subcellularLocation>
</comment>
<evidence type="ECO:0000256" key="6">
    <source>
        <dbReference type="ARBA" id="ARBA00022989"/>
    </source>
</evidence>
<dbReference type="eggNOG" id="COG0711">
    <property type="taxonomic scope" value="Bacteria"/>
</dbReference>
<dbReference type="InterPro" id="IPR002146">
    <property type="entry name" value="ATP_synth_b/b'su_bac/chlpt"/>
</dbReference>
<comment type="function">
    <text evidence="11 13">F(1)F(0) ATP synthase produces ATP from ADP in the presence of a proton or sodium gradient. F-type ATPases consist of two structural domains, F(1) containing the extramembraneous catalytic core and F(0) containing the membrane proton channel, linked together by a central stalk and a peripheral stalk. During catalysis, ATP synthesis in the catalytic domain of F(1) is coupled via a rotary mechanism of the central stalk subunits to proton translocation.</text>
</comment>
<dbReference type="RefSeq" id="WP_032524992.1">
    <property type="nucleotide sequence ID" value="NZ_CP138934.1"/>
</dbReference>
<dbReference type="GO" id="GO:0016787">
    <property type="term" value="F:hydrolase activity"/>
    <property type="evidence" value="ECO:0007669"/>
    <property type="project" value="UniProtKB-KW"/>
</dbReference>
<dbReference type="InterPro" id="IPR028987">
    <property type="entry name" value="ATP_synth_B-like_membr_sf"/>
</dbReference>
<evidence type="ECO:0000256" key="14">
    <source>
        <dbReference type="RuleBase" id="RU003848"/>
    </source>
</evidence>
<dbReference type="SUPFAM" id="SSF81573">
    <property type="entry name" value="F1F0 ATP synthase subunit B, membrane domain"/>
    <property type="match status" value="1"/>
</dbReference>
<proteinExistence type="inferred from homology"/>
<evidence type="ECO:0000256" key="10">
    <source>
        <dbReference type="ARBA" id="ARBA00023310"/>
    </source>
</evidence>
<keyword evidence="4 13" id="KW-0812">Transmembrane</keyword>
<evidence type="ECO:0000256" key="9">
    <source>
        <dbReference type="ARBA" id="ARBA00023136"/>
    </source>
</evidence>
<evidence type="ECO:0000256" key="5">
    <source>
        <dbReference type="ARBA" id="ARBA00022781"/>
    </source>
</evidence>
<sequence length="153" mass="17149">MLAFNFFGATEGGLFDINATLPLMAIQVVALTYILNSLFFKPVGNVVEKREKFVSNNIIEAKNKLTEVKKLEADLLTQLQSARTEAQRIVSEAENESDKLYKEALELANNEANASKEKARLEIESQTSAARDQLFKQADDLSELIVNRLILEK</sequence>
<keyword evidence="5 13" id="KW-0375">Hydrogen ion transport</keyword>
<dbReference type="GO" id="GO:0046933">
    <property type="term" value="F:proton-transporting ATP synthase activity, rotational mechanism"/>
    <property type="evidence" value="ECO:0007669"/>
    <property type="project" value="UniProtKB-UniRule"/>
</dbReference>
<accession>A0A0A1Z7H1</accession>
<evidence type="ECO:0000256" key="1">
    <source>
        <dbReference type="ARBA" id="ARBA00005513"/>
    </source>
</evidence>
<dbReference type="HAMAP" id="MF_01398">
    <property type="entry name" value="ATP_synth_b_bprime"/>
    <property type="match status" value="1"/>
</dbReference>
<dbReference type="CDD" id="cd06503">
    <property type="entry name" value="ATP-synt_Fo_b"/>
    <property type="match status" value="1"/>
</dbReference>
<evidence type="ECO:0000256" key="11">
    <source>
        <dbReference type="ARBA" id="ARBA00025198"/>
    </source>
</evidence>
<dbReference type="GO" id="GO:0046961">
    <property type="term" value="F:proton-transporting ATPase activity, rotational mechanism"/>
    <property type="evidence" value="ECO:0007669"/>
    <property type="project" value="TreeGrafter"/>
</dbReference>
<dbReference type="EMBL" id="JNAH01000008">
    <property type="protein sequence ID" value="KGF85517.1"/>
    <property type="molecule type" value="Genomic_DNA"/>
</dbReference>
<evidence type="ECO:0000256" key="12">
    <source>
        <dbReference type="ARBA" id="ARBA00037847"/>
    </source>
</evidence>
<keyword evidence="3 13" id="KW-0138">CF(0)</keyword>
<evidence type="ECO:0000256" key="13">
    <source>
        <dbReference type="HAMAP-Rule" id="MF_01399"/>
    </source>
</evidence>
<dbReference type="OrthoDB" id="426571at2"/>
<comment type="function">
    <text evidence="13">Component of the F(0) channel, it forms part of the peripheral stalk, linking F(1) to F(0). The b'-subunit is a diverged and duplicated form of b found in plants and photosynthetic bacteria.</text>
</comment>
<evidence type="ECO:0000256" key="7">
    <source>
        <dbReference type="ARBA" id="ARBA00023065"/>
    </source>
</evidence>
<keyword evidence="10 13" id="KW-0066">ATP synthesis</keyword>
<dbReference type="InterPro" id="IPR034679">
    <property type="entry name" value="ATP_synth_b"/>
</dbReference>
<feature type="coiled-coil region" evidence="15">
    <location>
        <begin position="76"/>
        <end position="129"/>
    </location>
</feature>
<evidence type="ECO:0000313" key="16">
    <source>
        <dbReference type="EMBL" id="KGF85517.1"/>
    </source>
</evidence>
<protein>
    <recommendedName>
        <fullName evidence="13">ATP synthase subunit b'</fullName>
    </recommendedName>
    <alternativeName>
        <fullName evidence="13">ATP synthase F(0) sector subunit b'</fullName>
    </alternativeName>
    <alternativeName>
        <fullName evidence="13">ATPase subunit II</fullName>
    </alternativeName>
    <alternativeName>
        <fullName evidence="13">F-type ATPase subunit b'</fullName>
        <shortName evidence="13">F-ATPase subunit b'</shortName>
    </alternativeName>
</protein>
<keyword evidence="8 13" id="KW-0793">Thylakoid</keyword>
<dbReference type="InterPro" id="IPR050059">
    <property type="entry name" value="ATP_synthase_B_chain"/>
</dbReference>
<evidence type="ECO:0000256" key="8">
    <source>
        <dbReference type="ARBA" id="ARBA00023078"/>
    </source>
</evidence>
<evidence type="ECO:0000256" key="15">
    <source>
        <dbReference type="SAM" id="Coils"/>
    </source>
</evidence>
<organism evidence="16 17">
    <name type="scientific">Prochlorococcus marinus str. GP2</name>
    <dbReference type="NCBI Taxonomy" id="59925"/>
    <lineage>
        <taxon>Bacteria</taxon>
        <taxon>Bacillati</taxon>
        <taxon>Cyanobacteriota</taxon>
        <taxon>Cyanophyceae</taxon>
        <taxon>Synechococcales</taxon>
        <taxon>Prochlorococcaceae</taxon>
        <taxon>Prochlorococcus</taxon>
    </lineage>
</organism>
<comment type="similarity">
    <text evidence="1 13 14">Belongs to the ATPase B chain family.</text>
</comment>
<gene>
    <name evidence="13" type="primary">atpF2</name>
    <name evidence="13" type="synonym">atpG</name>
    <name evidence="16" type="ORF">EU91_1619</name>
</gene>
<keyword evidence="15" id="KW-0175">Coiled coil</keyword>
<dbReference type="AlphaFoldDB" id="A0A0A1Z7H1"/>
<dbReference type="PANTHER" id="PTHR33445">
    <property type="entry name" value="ATP SYNTHASE SUBUNIT B', CHLOROPLASTIC"/>
    <property type="match status" value="1"/>
</dbReference>
<keyword evidence="16" id="KW-0378">Hydrolase</keyword>
<evidence type="ECO:0000256" key="2">
    <source>
        <dbReference type="ARBA" id="ARBA00022448"/>
    </source>
</evidence>
<dbReference type="HAMAP" id="MF_01399">
    <property type="entry name" value="ATP_synth_bprime"/>
    <property type="match status" value="1"/>
</dbReference>
<dbReference type="GO" id="GO:0012505">
    <property type="term" value="C:endomembrane system"/>
    <property type="evidence" value="ECO:0007669"/>
    <property type="project" value="UniProtKB-SubCell"/>
</dbReference>
<dbReference type="STRING" id="59925.EU91_1619"/>
<evidence type="ECO:0000256" key="3">
    <source>
        <dbReference type="ARBA" id="ARBA00022547"/>
    </source>
</evidence>
<evidence type="ECO:0000313" key="17">
    <source>
        <dbReference type="Proteomes" id="UP000030598"/>
    </source>
</evidence>
<feature type="transmembrane region" description="Helical" evidence="13">
    <location>
        <begin position="20"/>
        <end position="40"/>
    </location>
</feature>
<keyword evidence="9 13" id="KW-0472">Membrane</keyword>
<evidence type="ECO:0000256" key="4">
    <source>
        <dbReference type="ARBA" id="ARBA00022692"/>
    </source>
</evidence>
<dbReference type="Pfam" id="PF00430">
    <property type="entry name" value="ATP-synt_B"/>
    <property type="match status" value="1"/>
</dbReference>
<dbReference type="PANTHER" id="PTHR33445:SF2">
    <property type="entry name" value="ATP SYNTHASE SUBUNIT B', CHLOROPLASTIC"/>
    <property type="match status" value="1"/>
</dbReference>
<dbReference type="NCBIfam" id="NF005607">
    <property type="entry name" value="PRK07353.1"/>
    <property type="match status" value="1"/>
</dbReference>
<dbReference type="GO" id="GO:0031676">
    <property type="term" value="C:plasma membrane-derived thylakoid membrane"/>
    <property type="evidence" value="ECO:0007669"/>
    <property type="project" value="UniProtKB-SubCell"/>
</dbReference>
<reference evidence="17" key="1">
    <citation type="journal article" date="2014" name="Sci. Data">
        <title>Genomes of diverse isolates of the marine cyanobacterium Prochlorococcus.</title>
        <authorList>
            <person name="Biller S."/>
            <person name="Berube P."/>
            <person name="Thompson J."/>
            <person name="Kelly L."/>
            <person name="Roggensack S."/>
            <person name="Awad L."/>
            <person name="Roache-Johnson K."/>
            <person name="Ding H."/>
            <person name="Giovannoni S.J."/>
            <person name="Moore L.R."/>
            <person name="Chisholm S.W."/>
        </authorList>
    </citation>
    <scope>NUCLEOTIDE SEQUENCE [LARGE SCALE GENOMIC DNA]</scope>
    <source>
        <strain evidence="17">GP2</strain>
    </source>
</reference>
<comment type="subunit">
    <text evidence="13">F-type ATPases have 2 components, F(1) - the catalytic core - and F(0) - the membrane proton channel. F(1) has five subunits: alpha(3), beta(3), gamma(1), delta(1), epsilon(1). F(0) has four main subunits: a(1), b(1), b'(1) and c(10-14). The alpha and beta chains form an alternating ring which encloses part of the gamma chain. F(1) is attached to F(0) by a central stalk formed by the gamma and epsilon chains, while a peripheral stalk is formed by the delta, b and b' chains.</text>
</comment>
<name>A0A0A1Z7H1_PROMR</name>
<dbReference type="Gene3D" id="1.20.5.620">
    <property type="entry name" value="F1F0 ATP synthase subunit B, membrane domain"/>
    <property type="match status" value="1"/>
</dbReference>
<dbReference type="Proteomes" id="UP000030598">
    <property type="component" value="Unassembled WGS sequence"/>
</dbReference>
<keyword evidence="7 13" id="KW-0406">Ion transport</keyword>
<comment type="caution">
    <text evidence="16">The sequence shown here is derived from an EMBL/GenBank/DDBJ whole genome shotgun (WGS) entry which is preliminary data.</text>
</comment>
<keyword evidence="6 13" id="KW-1133">Transmembrane helix</keyword>
<keyword evidence="2 13" id="KW-0813">Transport</keyword>
<dbReference type="GO" id="GO:0045259">
    <property type="term" value="C:proton-transporting ATP synthase complex"/>
    <property type="evidence" value="ECO:0007669"/>
    <property type="project" value="UniProtKB-KW"/>
</dbReference>